<accession>A0A6I6Y0L4</accession>
<evidence type="ECO:0000313" key="1">
    <source>
        <dbReference type="EMBL" id="QHG65163.1"/>
    </source>
</evidence>
<dbReference type="Proteomes" id="UP000464480">
    <property type="component" value="Chromosome"/>
</dbReference>
<dbReference type="AlphaFoldDB" id="A0A6I6Y0L4"/>
<evidence type="ECO:0000313" key="2">
    <source>
        <dbReference type="Proteomes" id="UP000464480"/>
    </source>
</evidence>
<dbReference type="RefSeq" id="WP_159410509.1">
    <property type="nucleotide sequence ID" value="NZ_CP026115.2"/>
</dbReference>
<gene>
    <name evidence="1" type="ORF">C2H86_12325</name>
</gene>
<sequence>MSDEVVIQYHVKELSDFQLKRIDRAMVQKYSVPITAYLSDVFISSERAVGIVFGHNDPGPHEQHADGHILETAPIYELRKFGRFWVASTNSGNYVLTTFNRESGRASLRALIEFADKPELPAA</sequence>
<protein>
    <submittedName>
        <fullName evidence="1">Uncharacterized protein</fullName>
    </submittedName>
</protein>
<dbReference type="EMBL" id="CP026115">
    <property type="protein sequence ID" value="QHG65163.1"/>
    <property type="molecule type" value="Genomic_DNA"/>
</dbReference>
<proteinExistence type="predicted"/>
<reference evidence="1 2" key="1">
    <citation type="submission" date="2020-02" db="EMBL/GenBank/DDBJ databases">
        <title>Pseudomonas Putida W5 Complete Genome Assembly.</title>
        <authorList>
            <person name="Yuan Z.-C."/>
            <person name="Shaw G.A."/>
            <person name="Cusano A.D."/>
            <person name="Caddey B.J."/>
            <person name="Weselowski B.J."/>
        </authorList>
    </citation>
    <scope>NUCLEOTIDE SEQUENCE [LARGE SCALE GENOMIC DNA]</scope>
    <source>
        <strain evidence="1 2">W5</strain>
    </source>
</reference>
<name>A0A6I6Y0L4_PSEPU</name>
<organism evidence="1 2">
    <name type="scientific">Pseudomonas putida</name>
    <name type="common">Arthrobacter siderocapsulatus</name>
    <dbReference type="NCBI Taxonomy" id="303"/>
    <lineage>
        <taxon>Bacteria</taxon>
        <taxon>Pseudomonadati</taxon>
        <taxon>Pseudomonadota</taxon>
        <taxon>Gammaproteobacteria</taxon>
        <taxon>Pseudomonadales</taxon>
        <taxon>Pseudomonadaceae</taxon>
        <taxon>Pseudomonas</taxon>
    </lineage>
</organism>